<dbReference type="InterPro" id="IPR011990">
    <property type="entry name" value="TPR-like_helical_dom_sf"/>
</dbReference>
<protein>
    <submittedName>
        <fullName evidence="2">SusD/RagB family nutrient-binding outer membrane lipoprotein</fullName>
    </submittedName>
</protein>
<accession>A0A7X2ZWX5</accession>
<keyword evidence="2" id="KW-0449">Lipoprotein</keyword>
<dbReference type="Proteomes" id="UP000540519">
    <property type="component" value="Unassembled WGS sequence"/>
</dbReference>
<keyword evidence="3" id="KW-1185">Reference proteome</keyword>
<proteinExistence type="predicted"/>
<dbReference type="RefSeq" id="WP_155596113.1">
    <property type="nucleotide sequence ID" value="NZ_RCNR01000054.1"/>
</dbReference>
<reference evidence="2 3" key="1">
    <citation type="journal article" date="2019" name="Mar. Drugs">
        <title>Comparative Genomics and CAZyme Genome Repertoires of Marine Zobellia amurskyensis KMM 3526(T) and Zobellia laminariae KMM 3676(T).</title>
        <authorList>
            <person name="Chernysheva N."/>
            <person name="Bystritskaya E."/>
            <person name="Stenkova A."/>
            <person name="Golovkin I."/>
            <person name="Nedashkovskaya O."/>
            <person name="Isaeva M."/>
        </authorList>
    </citation>
    <scope>NUCLEOTIDE SEQUENCE [LARGE SCALE GENOMIC DNA]</scope>
    <source>
        <strain evidence="2 3">KMM 3526</strain>
    </source>
</reference>
<organism evidence="2 3">
    <name type="scientific">Zobellia amurskyensis</name>
    <dbReference type="NCBI Taxonomy" id="248905"/>
    <lineage>
        <taxon>Bacteria</taxon>
        <taxon>Pseudomonadati</taxon>
        <taxon>Bacteroidota</taxon>
        <taxon>Flavobacteriia</taxon>
        <taxon>Flavobacteriales</taxon>
        <taxon>Flavobacteriaceae</taxon>
        <taxon>Zobellia</taxon>
    </lineage>
</organism>
<gene>
    <name evidence="2" type="ORF">D9O36_18530</name>
</gene>
<dbReference type="Pfam" id="PF12741">
    <property type="entry name" value="SusD-like"/>
    <property type="match status" value="1"/>
</dbReference>
<dbReference type="SUPFAM" id="SSF48452">
    <property type="entry name" value="TPR-like"/>
    <property type="match status" value="1"/>
</dbReference>
<dbReference type="AlphaFoldDB" id="A0A7X2ZWX5"/>
<name>A0A7X2ZWX5_9FLAO</name>
<dbReference type="Gene3D" id="1.25.40.390">
    <property type="match status" value="1"/>
</dbReference>
<dbReference type="OrthoDB" id="725917at2"/>
<evidence type="ECO:0000313" key="3">
    <source>
        <dbReference type="Proteomes" id="UP000540519"/>
    </source>
</evidence>
<sequence length="538" mass="60102">MKSIYNSILYILCAQFVLLSCTDDFSEINTDPKNSTVDGIDDGLIPLVAKKSFYGAVYMGQNANGPFQLGHSLFSDVYANYFATTAAGFDSDQFILVDRWLNGAYAEQYGNVAPELKFALDYTAERDYFSTENAMMKVWKVFFFHRLTDYWGPIPYSNFGEVESGPVMYDSQKDIYADFFNLLDEAVATFDTQTGQSVFFGNTANDIIYNGSVDNWKALANSLRLRLALRIKYVDGALAKSEAEKAVASGVIMNNSQNAYVNSDNGNFRNNYTTITQWGEFRMSADMESVLKGYKDPRVANYFAPADSVDTLDDPVGLTFDYEGMRNGQTANTKTATPFNTIASDMAGEYTVDGSVGPPYPILRAAEAYFLRAEGALEGWAMNGTAKDLYEQGIQMSHAEYEYDGTNLSGEDYISSTNVPAGFDSTTPPASTAPIAYDEAADKERQLEQIITQKWIALFPDSEEAYAERRRTGYPTLYDRLNSLIPSQIPVDEIPRRMPYVSDEYNNNREAIDDAVNNPEKLDGPDDGTTKLWWDKKN</sequence>
<comment type="caution">
    <text evidence="2">The sequence shown here is derived from an EMBL/GenBank/DDBJ whole genome shotgun (WGS) entry which is preliminary data.</text>
</comment>
<dbReference type="InterPro" id="IPR024302">
    <property type="entry name" value="SusD-like"/>
</dbReference>
<feature type="region of interest" description="Disordered" evidence="1">
    <location>
        <begin position="505"/>
        <end position="538"/>
    </location>
</feature>
<dbReference type="PROSITE" id="PS51257">
    <property type="entry name" value="PROKAR_LIPOPROTEIN"/>
    <property type="match status" value="1"/>
</dbReference>
<evidence type="ECO:0000313" key="2">
    <source>
        <dbReference type="EMBL" id="MUH37854.1"/>
    </source>
</evidence>
<dbReference type="EMBL" id="RCNR01000054">
    <property type="protein sequence ID" value="MUH37854.1"/>
    <property type="molecule type" value="Genomic_DNA"/>
</dbReference>
<evidence type="ECO:0000256" key="1">
    <source>
        <dbReference type="SAM" id="MobiDB-lite"/>
    </source>
</evidence>